<evidence type="ECO:0000256" key="3">
    <source>
        <dbReference type="ARBA" id="ARBA00023163"/>
    </source>
</evidence>
<feature type="DNA-binding region" description="H-T-H motif" evidence="4">
    <location>
        <begin position="36"/>
        <end position="55"/>
    </location>
</feature>
<evidence type="ECO:0000313" key="6">
    <source>
        <dbReference type="EMBL" id="SNZ06359.1"/>
    </source>
</evidence>
<evidence type="ECO:0000256" key="2">
    <source>
        <dbReference type="ARBA" id="ARBA00023125"/>
    </source>
</evidence>
<dbReference type="RefSeq" id="WP_097151719.1">
    <property type="nucleotide sequence ID" value="NZ_OBEL01000001.1"/>
</dbReference>
<evidence type="ECO:0000259" key="5">
    <source>
        <dbReference type="PROSITE" id="PS50977"/>
    </source>
</evidence>
<keyword evidence="2 4" id="KW-0238">DNA-binding</keyword>
<dbReference type="SUPFAM" id="SSF48498">
    <property type="entry name" value="Tetracyclin repressor-like, C-terminal domain"/>
    <property type="match status" value="1"/>
</dbReference>
<dbReference type="Pfam" id="PF00440">
    <property type="entry name" value="TetR_N"/>
    <property type="match status" value="1"/>
</dbReference>
<keyword evidence="1" id="KW-0805">Transcription regulation</keyword>
<evidence type="ECO:0000313" key="7">
    <source>
        <dbReference type="Proteomes" id="UP000219439"/>
    </source>
</evidence>
<evidence type="ECO:0000256" key="4">
    <source>
        <dbReference type="PROSITE-ProRule" id="PRU00335"/>
    </source>
</evidence>
<dbReference type="PANTHER" id="PTHR30055:SF234">
    <property type="entry name" value="HTH-TYPE TRANSCRIPTIONAL REGULATOR BETI"/>
    <property type="match status" value="1"/>
</dbReference>
<feature type="domain" description="HTH tetR-type" evidence="5">
    <location>
        <begin position="13"/>
        <end position="73"/>
    </location>
</feature>
<dbReference type="InterPro" id="IPR009057">
    <property type="entry name" value="Homeodomain-like_sf"/>
</dbReference>
<keyword evidence="3" id="KW-0804">Transcription</keyword>
<dbReference type="EMBL" id="OBEL01000001">
    <property type="protein sequence ID" value="SNZ06359.1"/>
    <property type="molecule type" value="Genomic_DNA"/>
</dbReference>
<dbReference type="InterPro" id="IPR036271">
    <property type="entry name" value="Tet_transcr_reg_TetR-rel_C_sf"/>
</dbReference>
<accession>A0A285NA95</accession>
<dbReference type="GO" id="GO:0003700">
    <property type="term" value="F:DNA-binding transcription factor activity"/>
    <property type="evidence" value="ECO:0007669"/>
    <property type="project" value="TreeGrafter"/>
</dbReference>
<dbReference type="SUPFAM" id="SSF46689">
    <property type="entry name" value="Homeodomain-like"/>
    <property type="match status" value="1"/>
</dbReference>
<gene>
    <name evidence="6" type="ORF">SAMN06265368_0393</name>
</gene>
<name>A0A285NA95_9HYPH</name>
<dbReference type="Proteomes" id="UP000219439">
    <property type="component" value="Unassembled WGS sequence"/>
</dbReference>
<dbReference type="GO" id="GO:0000976">
    <property type="term" value="F:transcription cis-regulatory region binding"/>
    <property type="evidence" value="ECO:0007669"/>
    <property type="project" value="TreeGrafter"/>
</dbReference>
<reference evidence="6 7" key="1">
    <citation type="submission" date="2017-09" db="EMBL/GenBank/DDBJ databases">
        <authorList>
            <person name="Ehlers B."/>
            <person name="Leendertz F.H."/>
        </authorList>
    </citation>
    <scope>NUCLEOTIDE SEQUENCE [LARGE SCALE GENOMIC DNA]</scope>
    <source>
        <strain evidence="6 7">DSM 18289</strain>
    </source>
</reference>
<sequence>MTSKRKNFTQENRSTRDLILDIAEQEIAKKGVEGLKLKDVAEQVGVQLPSIYAHFSSRKEVLEALADRLMDDLLIIYHDIKALPPMEGLLASAEKTIEFYVTHCGYARLLLADFPAPFEYSVFNKCSSKIQEVLVVMGDMINRGVEEGTVRQVPPDLLLSFRMGITLFPLFMRSDIGRKEMVTDAVIIERITRESLSLLRQFLEPVRNENGACLT</sequence>
<dbReference type="Gene3D" id="1.10.357.10">
    <property type="entry name" value="Tetracycline Repressor, domain 2"/>
    <property type="match status" value="1"/>
</dbReference>
<keyword evidence="7" id="KW-1185">Reference proteome</keyword>
<dbReference type="PROSITE" id="PS50977">
    <property type="entry name" value="HTH_TETR_2"/>
    <property type="match status" value="1"/>
</dbReference>
<protein>
    <submittedName>
        <fullName evidence="6">Transcriptional regulator, TetR family</fullName>
    </submittedName>
</protein>
<dbReference type="InterPro" id="IPR050109">
    <property type="entry name" value="HTH-type_TetR-like_transc_reg"/>
</dbReference>
<dbReference type="InterPro" id="IPR001647">
    <property type="entry name" value="HTH_TetR"/>
</dbReference>
<dbReference type="OrthoDB" id="4541465at2"/>
<evidence type="ECO:0000256" key="1">
    <source>
        <dbReference type="ARBA" id="ARBA00023015"/>
    </source>
</evidence>
<organism evidence="6 7">
    <name type="scientific">Cohaesibacter gelatinilyticus</name>
    <dbReference type="NCBI Taxonomy" id="372072"/>
    <lineage>
        <taxon>Bacteria</taxon>
        <taxon>Pseudomonadati</taxon>
        <taxon>Pseudomonadota</taxon>
        <taxon>Alphaproteobacteria</taxon>
        <taxon>Hyphomicrobiales</taxon>
        <taxon>Cohaesibacteraceae</taxon>
    </lineage>
</organism>
<proteinExistence type="predicted"/>
<dbReference type="PRINTS" id="PR00455">
    <property type="entry name" value="HTHTETR"/>
</dbReference>
<dbReference type="PANTHER" id="PTHR30055">
    <property type="entry name" value="HTH-TYPE TRANSCRIPTIONAL REGULATOR RUTR"/>
    <property type="match status" value="1"/>
</dbReference>
<dbReference type="AlphaFoldDB" id="A0A285NA95"/>